<feature type="non-terminal residue" evidence="1">
    <location>
        <position position="1"/>
    </location>
</feature>
<proteinExistence type="predicted"/>
<accession>A0A4Y2PV17</accession>
<dbReference type="AlphaFoldDB" id="A0A4Y2PV17"/>
<sequence>CAEEVHRCKLLHNPIQKMCCEKILRTTGWDAITVTPGRVSRSPDANIPPTCYTKCGNPLIDGGTFWSLVYQSVGNRFTWLVSSKGTADSGQLWDSALRGGDVPGSDPLAYRPSG</sequence>
<gene>
    <name evidence="1" type="ORF">AVEN_75826_1</name>
</gene>
<dbReference type="EMBL" id="BGPR01011990">
    <property type="protein sequence ID" value="GBN53976.1"/>
    <property type="molecule type" value="Genomic_DNA"/>
</dbReference>
<evidence type="ECO:0000313" key="1">
    <source>
        <dbReference type="EMBL" id="GBN53976.1"/>
    </source>
</evidence>
<keyword evidence="2" id="KW-1185">Reference proteome</keyword>
<reference evidence="1 2" key="1">
    <citation type="journal article" date="2019" name="Sci. Rep.">
        <title>Orb-weaving spider Araneus ventricosus genome elucidates the spidroin gene catalogue.</title>
        <authorList>
            <person name="Kono N."/>
            <person name="Nakamura H."/>
            <person name="Ohtoshi R."/>
            <person name="Moran D.A.P."/>
            <person name="Shinohara A."/>
            <person name="Yoshida Y."/>
            <person name="Fujiwara M."/>
            <person name="Mori M."/>
            <person name="Tomita M."/>
            <person name="Arakawa K."/>
        </authorList>
    </citation>
    <scope>NUCLEOTIDE SEQUENCE [LARGE SCALE GENOMIC DNA]</scope>
</reference>
<protein>
    <submittedName>
        <fullName evidence="1">Uncharacterized protein</fullName>
    </submittedName>
</protein>
<evidence type="ECO:0000313" key="2">
    <source>
        <dbReference type="Proteomes" id="UP000499080"/>
    </source>
</evidence>
<organism evidence="1 2">
    <name type="scientific">Araneus ventricosus</name>
    <name type="common">Orbweaver spider</name>
    <name type="synonym">Epeira ventricosa</name>
    <dbReference type="NCBI Taxonomy" id="182803"/>
    <lineage>
        <taxon>Eukaryota</taxon>
        <taxon>Metazoa</taxon>
        <taxon>Ecdysozoa</taxon>
        <taxon>Arthropoda</taxon>
        <taxon>Chelicerata</taxon>
        <taxon>Arachnida</taxon>
        <taxon>Araneae</taxon>
        <taxon>Araneomorphae</taxon>
        <taxon>Entelegynae</taxon>
        <taxon>Araneoidea</taxon>
        <taxon>Araneidae</taxon>
        <taxon>Araneus</taxon>
    </lineage>
</organism>
<dbReference type="Proteomes" id="UP000499080">
    <property type="component" value="Unassembled WGS sequence"/>
</dbReference>
<name>A0A4Y2PV17_ARAVE</name>
<comment type="caution">
    <text evidence="1">The sequence shown here is derived from an EMBL/GenBank/DDBJ whole genome shotgun (WGS) entry which is preliminary data.</text>
</comment>